<evidence type="ECO:0000313" key="3">
    <source>
        <dbReference type="Proteomes" id="UP001501221"/>
    </source>
</evidence>
<gene>
    <name evidence="2" type="ORF">GCM10009123_21770</name>
</gene>
<keyword evidence="3" id="KW-1185">Reference proteome</keyword>
<comment type="caution">
    <text evidence="2">The sequence shown here is derived from an EMBL/GenBank/DDBJ whole genome shotgun (WGS) entry which is preliminary data.</text>
</comment>
<accession>A0ABN0T740</accession>
<dbReference type="EMBL" id="BAAAFM010000008">
    <property type="protein sequence ID" value="GAA0214220.1"/>
    <property type="molecule type" value="Genomic_DNA"/>
</dbReference>
<dbReference type="InterPro" id="IPR032557">
    <property type="entry name" value="DUF4935"/>
</dbReference>
<name>A0ABN0T740_9GAMM</name>
<reference evidence="2 3" key="1">
    <citation type="journal article" date="2019" name="Int. J. Syst. Evol. Microbiol.">
        <title>The Global Catalogue of Microorganisms (GCM) 10K type strain sequencing project: providing services to taxonomists for standard genome sequencing and annotation.</title>
        <authorList>
            <consortium name="The Broad Institute Genomics Platform"/>
            <consortium name="The Broad Institute Genome Sequencing Center for Infectious Disease"/>
            <person name="Wu L."/>
            <person name="Ma J."/>
        </authorList>
    </citation>
    <scope>NUCLEOTIDE SEQUENCE [LARGE SCALE GENOMIC DNA]</scope>
    <source>
        <strain evidence="2 3">JCM 16211</strain>
    </source>
</reference>
<protein>
    <recommendedName>
        <fullName evidence="1">DUF4935 domain-containing protein</fullName>
    </recommendedName>
</protein>
<dbReference type="Proteomes" id="UP001501221">
    <property type="component" value="Unassembled WGS sequence"/>
</dbReference>
<evidence type="ECO:0000259" key="1">
    <source>
        <dbReference type="Pfam" id="PF16289"/>
    </source>
</evidence>
<sequence length="178" mass="20435">MYGVQEKYAMADRIPNLKVIFDTNILFTKVASDLVSKNLRDFISENSEHSDLNVEWYLPQVVVNERKFQMIKKAKDLLPSLTKLERLLGHKFAVGEDTLELHVDKAIEKGVSEHRFSVVDVNTKIIDWGEIINRSVSRMPPFEDSSSEKGFRDSIIAHSFVQLIKNSPKTPSICRLHH</sequence>
<proteinExistence type="predicted"/>
<evidence type="ECO:0000313" key="2">
    <source>
        <dbReference type="EMBL" id="GAA0214220.1"/>
    </source>
</evidence>
<dbReference type="Pfam" id="PF16289">
    <property type="entry name" value="PIN_12"/>
    <property type="match status" value="1"/>
</dbReference>
<feature type="domain" description="DUF4935" evidence="1">
    <location>
        <begin position="19"/>
        <end position="168"/>
    </location>
</feature>
<organism evidence="2 3">
    <name type="scientific">Kangiella japonica</name>
    <dbReference type="NCBI Taxonomy" id="647384"/>
    <lineage>
        <taxon>Bacteria</taxon>
        <taxon>Pseudomonadati</taxon>
        <taxon>Pseudomonadota</taxon>
        <taxon>Gammaproteobacteria</taxon>
        <taxon>Kangiellales</taxon>
        <taxon>Kangiellaceae</taxon>
        <taxon>Kangiella</taxon>
    </lineage>
</organism>